<feature type="compositionally biased region" description="Basic and acidic residues" evidence="1">
    <location>
        <begin position="493"/>
        <end position="503"/>
    </location>
</feature>
<feature type="compositionally biased region" description="Low complexity" evidence="1">
    <location>
        <begin position="533"/>
        <end position="553"/>
    </location>
</feature>
<feature type="region of interest" description="Disordered" evidence="1">
    <location>
        <begin position="1"/>
        <end position="135"/>
    </location>
</feature>
<evidence type="ECO:0000256" key="1">
    <source>
        <dbReference type="SAM" id="MobiDB-lite"/>
    </source>
</evidence>
<gene>
    <name evidence="2" type="ORF">POCULU_LOCUS1612</name>
</gene>
<dbReference type="EMBL" id="CAJVPJ010000126">
    <property type="protein sequence ID" value="CAG8482204.1"/>
    <property type="molecule type" value="Genomic_DNA"/>
</dbReference>
<protein>
    <submittedName>
        <fullName evidence="2">10329_t:CDS:1</fullName>
    </submittedName>
</protein>
<feature type="compositionally biased region" description="Basic residues" evidence="1">
    <location>
        <begin position="519"/>
        <end position="528"/>
    </location>
</feature>
<feature type="compositionally biased region" description="Low complexity" evidence="1">
    <location>
        <begin position="396"/>
        <end position="417"/>
    </location>
</feature>
<dbReference type="AlphaFoldDB" id="A0A9N8Z7X7"/>
<feature type="compositionally biased region" description="Basic and acidic residues" evidence="1">
    <location>
        <begin position="463"/>
        <end position="474"/>
    </location>
</feature>
<feature type="compositionally biased region" description="Polar residues" evidence="1">
    <location>
        <begin position="219"/>
        <end position="231"/>
    </location>
</feature>
<feature type="compositionally biased region" description="Low complexity" evidence="1">
    <location>
        <begin position="369"/>
        <end position="388"/>
    </location>
</feature>
<feature type="compositionally biased region" description="Low complexity" evidence="1">
    <location>
        <begin position="581"/>
        <end position="591"/>
    </location>
</feature>
<reference evidence="2" key="1">
    <citation type="submission" date="2021-06" db="EMBL/GenBank/DDBJ databases">
        <authorList>
            <person name="Kallberg Y."/>
            <person name="Tangrot J."/>
            <person name="Rosling A."/>
        </authorList>
    </citation>
    <scope>NUCLEOTIDE SEQUENCE</scope>
    <source>
        <strain evidence="2">IA702</strain>
    </source>
</reference>
<feature type="compositionally biased region" description="Basic and acidic residues" evidence="1">
    <location>
        <begin position="564"/>
        <end position="580"/>
    </location>
</feature>
<feature type="compositionally biased region" description="Polar residues" evidence="1">
    <location>
        <begin position="312"/>
        <end position="321"/>
    </location>
</feature>
<organism evidence="2 3">
    <name type="scientific">Paraglomus occultum</name>
    <dbReference type="NCBI Taxonomy" id="144539"/>
    <lineage>
        <taxon>Eukaryota</taxon>
        <taxon>Fungi</taxon>
        <taxon>Fungi incertae sedis</taxon>
        <taxon>Mucoromycota</taxon>
        <taxon>Glomeromycotina</taxon>
        <taxon>Glomeromycetes</taxon>
        <taxon>Paraglomerales</taxon>
        <taxon>Paraglomeraceae</taxon>
        <taxon>Paraglomus</taxon>
    </lineage>
</organism>
<feature type="compositionally biased region" description="Low complexity" evidence="1">
    <location>
        <begin position="260"/>
        <end position="274"/>
    </location>
</feature>
<feature type="compositionally biased region" description="Low complexity" evidence="1">
    <location>
        <begin position="443"/>
        <end position="458"/>
    </location>
</feature>
<accession>A0A9N8Z7X7</accession>
<feature type="compositionally biased region" description="Basic and acidic residues" evidence="1">
    <location>
        <begin position="234"/>
        <end position="253"/>
    </location>
</feature>
<dbReference type="OrthoDB" id="10467410at2759"/>
<comment type="caution">
    <text evidence="2">The sequence shown here is derived from an EMBL/GenBank/DDBJ whole genome shotgun (WGS) entry which is preliminary data.</text>
</comment>
<evidence type="ECO:0000313" key="2">
    <source>
        <dbReference type="EMBL" id="CAG8482204.1"/>
    </source>
</evidence>
<proteinExistence type="predicted"/>
<dbReference type="Proteomes" id="UP000789572">
    <property type="component" value="Unassembled WGS sequence"/>
</dbReference>
<feature type="compositionally biased region" description="Polar residues" evidence="1">
    <location>
        <begin position="1"/>
        <end position="30"/>
    </location>
</feature>
<evidence type="ECO:0000313" key="3">
    <source>
        <dbReference type="Proteomes" id="UP000789572"/>
    </source>
</evidence>
<keyword evidence="3" id="KW-1185">Reference proteome</keyword>
<feature type="compositionally biased region" description="Basic and acidic residues" evidence="1">
    <location>
        <begin position="72"/>
        <end position="135"/>
    </location>
</feature>
<sequence length="627" mass="67825">MSESVKASNSSQHSSLNEEGSLDTTSTSPPSAKLQALEKELEQAAIARRRERQKTLQKIAEGEEKNEEEYQEWVKKIKELQEEGDKERERIEKELIEEIDKTRKAREERRRSSSLRSESHPIEIQKPRRGSTDVLHKGRDVDTIFEEFRSHRQHKLSVVDKNNVELEKKVVAEGHFESVGDSKGKEEGKVEDSVKILLQTPIIAEPQEINNDHEDGNCESASGSDNQQPSSDHLFIRENRKGTADAFRSHDSTTKIVTASSPSLVSSSESTLVPQTDSNATLSPPLPTPLATSPSTRQSVAELIRQREAAQLQANEPSKTSQRIKKPTPGRINVMNKVPWAAKDNAEQTASTNNPAHPPPKKITSAFLSASTAPLNTTPSSTTSSTNKAPPPRKITSTFLSTSTSTSTTVSSATSTTPLSQTSKPSPKKLESTIASRLESVFGAGMPLPGLARGGAPPKVGGRKVEISGDDKEQTNTNVGNNGKVKVMMGDDSSEKATKEKSGVDVVSNRPLTHITKDRPRRPGRSKPRAPVSTSSSLTVESSSASTSDTSISKQDVVETVDTTNEKSSEHGNDAMKEVTSEVSVSTTSSSKLSGDESATGNEETIETSTVETENDKASDEVVSVDA</sequence>
<feature type="region of interest" description="Disordered" evidence="1">
    <location>
        <begin position="199"/>
        <end position="627"/>
    </location>
</feature>
<name>A0A9N8Z7X7_9GLOM</name>
<feature type="compositionally biased region" description="Low complexity" evidence="1">
    <location>
        <begin position="475"/>
        <end position="490"/>
    </location>
</feature>